<proteinExistence type="predicted"/>
<dbReference type="EMBL" id="DXAV01000036">
    <property type="protein sequence ID" value="HIZ91314.1"/>
    <property type="molecule type" value="Genomic_DNA"/>
</dbReference>
<sequence>MKIITMKPYAVIDYNPLVGELYGILKYNTVEEDWEFLPDIYINRADAQSEVDELNQEAGNVTITFP</sequence>
<evidence type="ECO:0000313" key="2">
    <source>
        <dbReference type="Proteomes" id="UP000824108"/>
    </source>
</evidence>
<organism evidence="1 2">
    <name type="scientific">Candidatus Bacteroides merdavium</name>
    <dbReference type="NCBI Taxonomy" id="2838472"/>
    <lineage>
        <taxon>Bacteria</taxon>
        <taxon>Pseudomonadati</taxon>
        <taxon>Bacteroidota</taxon>
        <taxon>Bacteroidia</taxon>
        <taxon>Bacteroidales</taxon>
        <taxon>Bacteroidaceae</taxon>
        <taxon>Bacteroides</taxon>
    </lineage>
</organism>
<reference evidence="1" key="2">
    <citation type="submission" date="2021-04" db="EMBL/GenBank/DDBJ databases">
        <authorList>
            <person name="Gilroy R."/>
        </authorList>
    </citation>
    <scope>NUCLEOTIDE SEQUENCE</scope>
    <source>
        <strain evidence="1">CHK118-2852</strain>
    </source>
</reference>
<name>A0A9D2GXZ2_9BACE</name>
<accession>A0A9D2GXZ2</accession>
<dbReference type="AlphaFoldDB" id="A0A9D2GXZ2"/>
<reference evidence="1" key="1">
    <citation type="journal article" date="2021" name="PeerJ">
        <title>Extensive microbial diversity within the chicken gut microbiome revealed by metagenomics and culture.</title>
        <authorList>
            <person name="Gilroy R."/>
            <person name="Ravi A."/>
            <person name="Getino M."/>
            <person name="Pursley I."/>
            <person name="Horton D.L."/>
            <person name="Alikhan N.F."/>
            <person name="Baker D."/>
            <person name="Gharbi K."/>
            <person name="Hall N."/>
            <person name="Watson M."/>
            <person name="Adriaenssens E.M."/>
            <person name="Foster-Nyarko E."/>
            <person name="Jarju S."/>
            <person name="Secka A."/>
            <person name="Antonio M."/>
            <person name="Oren A."/>
            <person name="Chaudhuri R.R."/>
            <person name="La Ragione R."/>
            <person name="Hildebrand F."/>
            <person name="Pallen M.J."/>
        </authorList>
    </citation>
    <scope>NUCLEOTIDE SEQUENCE</scope>
    <source>
        <strain evidence="1">CHK118-2852</strain>
    </source>
</reference>
<dbReference type="Proteomes" id="UP000824108">
    <property type="component" value="Unassembled WGS sequence"/>
</dbReference>
<evidence type="ECO:0000313" key="1">
    <source>
        <dbReference type="EMBL" id="HIZ91314.1"/>
    </source>
</evidence>
<gene>
    <name evidence="1" type="ORF">H9807_04260</name>
</gene>
<protein>
    <submittedName>
        <fullName evidence="1">Uncharacterized protein</fullName>
    </submittedName>
</protein>
<comment type="caution">
    <text evidence="1">The sequence shown here is derived from an EMBL/GenBank/DDBJ whole genome shotgun (WGS) entry which is preliminary data.</text>
</comment>